<comment type="caution">
    <text evidence="1">The sequence shown here is derived from an EMBL/GenBank/DDBJ whole genome shotgun (WGS) entry which is preliminary data.</text>
</comment>
<evidence type="ECO:0000313" key="1">
    <source>
        <dbReference type="EMBL" id="CAG8789539.1"/>
    </source>
</evidence>
<feature type="non-terminal residue" evidence="1">
    <location>
        <position position="1"/>
    </location>
</feature>
<name>A0ABN7VPT6_GIGMA</name>
<keyword evidence="2" id="KW-1185">Reference proteome</keyword>
<dbReference type="Proteomes" id="UP000789901">
    <property type="component" value="Unassembled WGS sequence"/>
</dbReference>
<protein>
    <submittedName>
        <fullName evidence="1">41094_t:CDS:1</fullName>
    </submittedName>
</protein>
<sequence>ISHAIAQYVQIGYNLDSDKKIQTAIQDLSGTFVANIEPLHDHINIKTIKQISKYFYWKWPVSNNLIGFIMVQELPNIKEWKLFSSKEITKLVEKNIHKSNLYISDYSSPKKLWIIPIPQKKEIFLILKKYSSSYPLSLGWVLRNRISATEMVKELEIMVKKGELNAEIPIIKIVEGWIKTYSGKLYQLSTQNLLNSNSNIKDNTLLQELSYKNIYNYESDKENNSISDDCSR</sequence>
<accession>A0ABN7VPT6</accession>
<evidence type="ECO:0000313" key="2">
    <source>
        <dbReference type="Proteomes" id="UP000789901"/>
    </source>
</evidence>
<gene>
    <name evidence="1" type="ORF">GMARGA_LOCUS21017</name>
</gene>
<organism evidence="1 2">
    <name type="scientific">Gigaspora margarita</name>
    <dbReference type="NCBI Taxonomy" id="4874"/>
    <lineage>
        <taxon>Eukaryota</taxon>
        <taxon>Fungi</taxon>
        <taxon>Fungi incertae sedis</taxon>
        <taxon>Mucoromycota</taxon>
        <taxon>Glomeromycotina</taxon>
        <taxon>Glomeromycetes</taxon>
        <taxon>Diversisporales</taxon>
        <taxon>Gigasporaceae</taxon>
        <taxon>Gigaspora</taxon>
    </lineage>
</organism>
<reference evidence="1 2" key="1">
    <citation type="submission" date="2021-06" db="EMBL/GenBank/DDBJ databases">
        <authorList>
            <person name="Kallberg Y."/>
            <person name="Tangrot J."/>
            <person name="Rosling A."/>
        </authorList>
    </citation>
    <scope>NUCLEOTIDE SEQUENCE [LARGE SCALE GENOMIC DNA]</scope>
    <source>
        <strain evidence="1 2">120-4 pot B 10/14</strain>
    </source>
</reference>
<proteinExistence type="predicted"/>
<dbReference type="EMBL" id="CAJVQB010018998">
    <property type="protein sequence ID" value="CAG8789539.1"/>
    <property type="molecule type" value="Genomic_DNA"/>
</dbReference>